<dbReference type="InterPro" id="IPR029787">
    <property type="entry name" value="Nucleotide_cyclase"/>
</dbReference>
<dbReference type="SMART" id="SM00267">
    <property type="entry name" value="GGDEF"/>
    <property type="match status" value="1"/>
</dbReference>
<feature type="domain" description="PAS" evidence="1">
    <location>
        <begin position="188"/>
        <end position="241"/>
    </location>
</feature>
<dbReference type="InterPro" id="IPR000700">
    <property type="entry name" value="PAS-assoc_C"/>
</dbReference>
<dbReference type="GO" id="GO:0052621">
    <property type="term" value="F:diguanylate cyclase activity"/>
    <property type="evidence" value="ECO:0007669"/>
    <property type="project" value="TreeGrafter"/>
</dbReference>
<dbReference type="Proteomes" id="UP000295184">
    <property type="component" value="Unassembled WGS sequence"/>
</dbReference>
<dbReference type="InterPro" id="IPR001610">
    <property type="entry name" value="PAC"/>
</dbReference>
<evidence type="ECO:0000259" key="2">
    <source>
        <dbReference type="PROSITE" id="PS50113"/>
    </source>
</evidence>
<dbReference type="InterPro" id="IPR013655">
    <property type="entry name" value="PAS_fold_3"/>
</dbReference>
<dbReference type="Gene3D" id="3.30.70.270">
    <property type="match status" value="1"/>
</dbReference>
<dbReference type="PANTHER" id="PTHR45138">
    <property type="entry name" value="REGULATORY COMPONENTS OF SENSORY TRANSDUCTION SYSTEM"/>
    <property type="match status" value="1"/>
</dbReference>
<dbReference type="CDD" id="cd01949">
    <property type="entry name" value="GGDEF"/>
    <property type="match status" value="1"/>
</dbReference>
<comment type="caution">
    <text evidence="4">The sequence shown here is derived from an EMBL/GenBank/DDBJ whole genome shotgun (WGS) entry which is preliminary data.</text>
</comment>
<dbReference type="SUPFAM" id="SSF55785">
    <property type="entry name" value="PYP-like sensor domain (PAS domain)"/>
    <property type="match status" value="1"/>
</dbReference>
<proteinExistence type="predicted"/>
<feature type="domain" description="GGDEF" evidence="3">
    <location>
        <begin position="323"/>
        <end position="455"/>
    </location>
</feature>
<dbReference type="InterPro" id="IPR035965">
    <property type="entry name" value="PAS-like_dom_sf"/>
</dbReference>
<organism evidence="4 5">
    <name type="scientific">Allofournierella massiliensis</name>
    <dbReference type="NCBI Taxonomy" id="1650663"/>
    <lineage>
        <taxon>Bacteria</taxon>
        <taxon>Bacillati</taxon>
        <taxon>Bacillota</taxon>
        <taxon>Clostridia</taxon>
        <taxon>Eubacteriales</taxon>
        <taxon>Oscillospiraceae</taxon>
        <taxon>Allofournierella</taxon>
    </lineage>
</organism>
<dbReference type="InterPro" id="IPR000014">
    <property type="entry name" value="PAS"/>
</dbReference>
<dbReference type="Gene3D" id="3.30.450.20">
    <property type="entry name" value="PAS domain"/>
    <property type="match status" value="1"/>
</dbReference>
<dbReference type="RefSeq" id="WP_172733321.1">
    <property type="nucleotide sequence ID" value="NZ_CABKVM010000017.1"/>
</dbReference>
<dbReference type="InterPro" id="IPR050469">
    <property type="entry name" value="Diguanylate_Cyclase"/>
</dbReference>
<dbReference type="CDD" id="cd00130">
    <property type="entry name" value="PAS"/>
    <property type="match status" value="1"/>
</dbReference>
<dbReference type="SUPFAM" id="SSF55073">
    <property type="entry name" value="Nucleotide cyclase"/>
    <property type="match status" value="1"/>
</dbReference>
<dbReference type="Pfam" id="PF00990">
    <property type="entry name" value="GGDEF"/>
    <property type="match status" value="1"/>
</dbReference>
<evidence type="ECO:0000259" key="1">
    <source>
        <dbReference type="PROSITE" id="PS50112"/>
    </source>
</evidence>
<evidence type="ECO:0000259" key="3">
    <source>
        <dbReference type="PROSITE" id="PS50887"/>
    </source>
</evidence>
<dbReference type="EMBL" id="SLUM01000019">
    <property type="protein sequence ID" value="TCL54944.1"/>
    <property type="molecule type" value="Genomic_DNA"/>
</dbReference>
<dbReference type="Pfam" id="PF08447">
    <property type="entry name" value="PAS_3"/>
    <property type="match status" value="1"/>
</dbReference>
<protein>
    <submittedName>
        <fullName evidence="4">PAS domain S-box-containing protein/diguanylate cyclase (GGDEF)-like protein</fullName>
    </submittedName>
</protein>
<name>A0A4R1QVF8_9FIRM</name>
<dbReference type="NCBIfam" id="TIGR00229">
    <property type="entry name" value="sensory_box"/>
    <property type="match status" value="1"/>
</dbReference>
<dbReference type="NCBIfam" id="TIGR00254">
    <property type="entry name" value="GGDEF"/>
    <property type="match status" value="1"/>
</dbReference>
<dbReference type="PROSITE" id="PS50112">
    <property type="entry name" value="PAS"/>
    <property type="match status" value="1"/>
</dbReference>
<accession>A0A4R1QVF8</accession>
<dbReference type="STRING" id="1650663.GCA_001486665_02016"/>
<dbReference type="GO" id="GO:1902201">
    <property type="term" value="P:negative regulation of bacterial-type flagellum-dependent cell motility"/>
    <property type="evidence" value="ECO:0007669"/>
    <property type="project" value="TreeGrafter"/>
</dbReference>
<reference evidence="4 5" key="1">
    <citation type="submission" date="2019-03" db="EMBL/GenBank/DDBJ databases">
        <title>Genomic Encyclopedia of Type Strains, Phase IV (KMG-IV): sequencing the most valuable type-strain genomes for metagenomic binning, comparative biology and taxonomic classification.</title>
        <authorList>
            <person name="Goeker M."/>
        </authorList>
    </citation>
    <scope>NUCLEOTIDE SEQUENCE [LARGE SCALE GENOMIC DNA]</scope>
    <source>
        <strain evidence="4 5">DSM 100451</strain>
    </source>
</reference>
<gene>
    <name evidence="4" type="ORF">EDD77_11969</name>
</gene>
<evidence type="ECO:0000313" key="4">
    <source>
        <dbReference type="EMBL" id="TCL54944.1"/>
    </source>
</evidence>
<dbReference type="GO" id="GO:0005886">
    <property type="term" value="C:plasma membrane"/>
    <property type="evidence" value="ECO:0007669"/>
    <property type="project" value="TreeGrafter"/>
</dbReference>
<dbReference type="InterPro" id="IPR000160">
    <property type="entry name" value="GGDEF_dom"/>
</dbReference>
<evidence type="ECO:0000313" key="5">
    <source>
        <dbReference type="Proteomes" id="UP000295184"/>
    </source>
</evidence>
<feature type="domain" description="PAC" evidence="2">
    <location>
        <begin position="244"/>
        <end position="295"/>
    </location>
</feature>
<dbReference type="PANTHER" id="PTHR45138:SF9">
    <property type="entry name" value="DIGUANYLATE CYCLASE DGCM-RELATED"/>
    <property type="match status" value="1"/>
</dbReference>
<dbReference type="GO" id="GO:0043709">
    <property type="term" value="P:cell adhesion involved in single-species biofilm formation"/>
    <property type="evidence" value="ECO:0007669"/>
    <property type="project" value="TreeGrafter"/>
</dbReference>
<dbReference type="PROSITE" id="PS50887">
    <property type="entry name" value="GGDEF"/>
    <property type="match status" value="1"/>
</dbReference>
<dbReference type="PROSITE" id="PS50113">
    <property type="entry name" value="PAC"/>
    <property type="match status" value="1"/>
</dbReference>
<sequence length="458" mass="53256">MVERQHEVALPLIDLEKRHVEKFIRNFLNTYLLERNVEKTAQFISDNFYGIGLASNEVVVSRNNFSIMMQDEKIHHPQTIPYEIKLLAVREIEKTIYECAAKIEIMLDTQTVSLKNQIRFSCNVKQTLDGLFITMIHVSRMEMVRNDDLIPGVFLNGGGNLDSNAQYDLIHMMCHIMPGGILGVNHMEGFPIYVINDHMLEMLGYEYDEFMSECRGMLINAVHKEDQLQLTKKLKDSFLHDQPYEVEYRLRKKDGRFLWVYNTGRIASADSQPKAILTMVMDITHTVEVRNRLRAESERDSLTNLYNRKGGETRIRKELEEEAPYIFLLLDIDNFKKMNDCYGHYQGDQALCFLAQLLTQNFRKSDIVYRIGGDEFGLFLTDCKGHDIIRVKLEELCRSFQQWSKDNFPKSEMSVSLGGIAGKKKIEYADLYQMADRVLYQVKNQGKGYVLIQTDLFD</sequence>
<dbReference type="SMART" id="SM00086">
    <property type="entry name" value="PAC"/>
    <property type="match status" value="1"/>
</dbReference>
<dbReference type="AlphaFoldDB" id="A0A4R1QVF8"/>
<dbReference type="InterPro" id="IPR043128">
    <property type="entry name" value="Rev_trsase/Diguanyl_cyclase"/>
</dbReference>